<organism evidence="1">
    <name type="scientific">mine drainage metagenome</name>
    <dbReference type="NCBI Taxonomy" id="410659"/>
    <lineage>
        <taxon>unclassified sequences</taxon>
        <taxon>metagenomes</taxon>
        <taxon>ecological metagenomes</taxon>
    </lineage>
</organism>
<name>A0A1J5S3A1_9ZZZZ</name>
<accession>A0A1J5S3A1</accession>
<evidence type="ECO:0000313" key="1">
    <source>
        <dbReference type="EMBL" id="OIQ96219.1"/>
    </source>
</evidence>
<dbReference type="EMBL" id="MLJW01000152">
    <property type="protein sequence ID" value="OIQ96219.1"/>
    <property type="molecule type" value="Genomic_DNA"/>
</dbReference>
<comment type="caution">
    <text evidence="1">The sequence shown here is derived from an EMBL/GenBank/DDBJ whole genome shotgun (WGS) entry which is preliminary data.</text>
</comment>
<reference evidence="1" key="1">
    <citation type="submission" date="2016-10" db="EMBL/GenBank/DDBJ databases">
        <title>Sequence of Gallionella enrichment culture.</title>
        <authorList>
            <person name="Poehlein A."/>
            <person name="Muehling M."/>
            <person name="Daniel R."/>
        </authorList>
    </citation>
    <scope>NUCLEOTIDE SEQUENCE</scope>
</reference>
<gene>
    <name evidence="1" type="ORF">GALL_217360</name>
</gene>
<protein>
    <submittedName>
        <fullName evidence="1">Uncharacterized protein</fullName>
    </submittedName>
</protein>
<dbReference type="AlphaFoldDB" id="A0A1J5S3A1"/>
<sequence length="65" mass="7167">MIASWTTAAIPYLSQFGQFRPFVDGSSLETLRGSVVTPVPLFRLSYALKHRAGPEHCLHAPQALQ</sequence>
<proteinExistence type="predicted"/>